<dbReference type="Proteomes" id="UP000007797">
    <property type="component" value="Unassembled WGS sequence"/>
</dbReference>
<sequence length="66" mass="7430">MLLFKEIHKHLDQESRQYGFVTTIQLQKVGSSTLGGTCDEKVVLGYATTTAITMHCHRCEIDCDNN</sequence>
<gene>
    <name evidence="1" type="ORF">DFA_00400</name>
</gene>
<dbReference type="RefSeq" id="XP_004358389.1">
    <property type="nucleotide sequence ID" value="XM_004358332.1"/>
</dbReference>
<dbReference type="EMBL" id="GL883010">
    <property type="protein sequence ID" value="EGG20539.1"/>
    <property type="molecule type" value="Genomic_DNA"/>
</dbReference>
<keyword evidence="2" id="KW-1185">Reference proteome</keyword>
<dbReference type="KEGG" id="dfa:DFA_00400"/>
<evidence type="ECO:0000313" key="2">
    <source>
        <dbReference type="Proteomes" id="UP000007797"/>
    </source>
</evidence>
<dbReference type="AlphaFoldDB" id="F4PRP0"/>
<proteinExistence type="predicted"/>
<organism evidence="1 2">
    <name type="scientific">Cavenderia fasciculata</name>
    <name type="common">Slime mold</name>
    <name type="synonym">Dictyostelium fasciculatum</name>
    <dbReference type="NCBI Taxonomy" id="261658"/>
    <lineage>
        <taxon>Eukaryota</taxon>
        <taxon>Amoebozoa</taxon>
        <taxon>Evosea</taxon>
        <taxon>Eumycetozoa</taxon>
        <taxon>Dictyostelia</taxon>
        <taxon>Acytosteliales</taxon>
        <taxon>Cavenderiaceae</taxon>
        <taxon>Cavenderia</taxon>
    </lineage>
</organism>
<reference evidence="2" key="1">
    <citation type="journal article" date="2011" name="Genome Res.">
        <title>Phylogeny-wide analysis of social amoeba genomes highlights ancient origins for complex intercellular communication.</title>
        <authorList>
            <person name="Heidel A.J."/>
            <person name="Lawal H.M."/>
            <person name="Felder M."/>
            <person name="Schilde C."/>
            <person name="Helps N.R."/>
            <person name="Tunggal B."/>
            <person name="Rivero F."/>
            <person name="John U."/>
            <person name="Schleicher M."/>
            <person name="Eichinger L."/>
            <person name="Platzer M."/>
            <person name="Noegel A.A."/>
            <person name="Schaap P."/>
            <person name="Gloeckner G."/>
        </authorList>
    </citation>
    <scope>NUCLEOTIDE SEQUENCE [LARGE SCALE GENOMIC DNA]</scope>
    <source>
        <strain evidence="2">SH3</strain>
    </source>
</reference>
<dbReference type="GeneID" id="14872762"/>
<name>F4PRP0_CACFS</name>
<evidence type="ECO:0000313" key="1">
    <source>
        <dbReference type="EMBL" id="EGG20539.1"/>
    </source>
</evidence>
<protein>
    <submittedName>
        <fullName evidence="1">Uncharacterized protein</fullName>
    </submittedName>
</protein>
<accession>F4PRP0</accession>